<gene>
    <name evidence="3" type="ORF">IWQ60_000814</name>
</gene>
<feature type="compositionally biased region" description="Basic and acidic residues" evidence="1">
    <location>
        <begin position="473"/>
        <end position="482"/>
    </location>
</feature>
<feature type="domain" description="PB1" evidence="2">
    <location>
        <begin position="15"/>
        <end position="105"/>
    </location>
</feature>
<dbReference type="Pfam" id="PF00564">
    <property type="entry name" value="PB1"/>
    <property type="match status" value="1"/>
</dbReference>
<feature type="compositionally biased region" description="Low complexity" evidence="1">
    <location>
        <begin position="302"/>
        <end position="311"/>
    </location>
</feature>
<feature type="compositionally biased region" description="Polar residues" evidence="1">
    <location>
        <begin position="563"/>
        <end position="580"/>
    </location>
</feature>
<name>A0A9W8ALN3_9FUNG</name>
<reference evidence="3" key="1">
    <citation type="submission" date="2022-07" db="EMBL/GenBank/DDBJ databases">
        <title>Phylogenomic reconstructions and comparative analyses of Kickxellomycotina fungi.</title>
        <authorList>
            <person name="Reynolds N.K."/>
            <person name="Stajich J.E."/>
            <person name="Barry K."/>
            <person name="Grigoriev I.V."/>
            <person name="Crous P."/>
            <person name="Smith M.E."/>
        </authorList>
    </citation>
    <scope>NUCLEOTIDE SEQUENCE</scope>
    <source>
        <strain evidence="3">RSA 861</strain>
    </source>
</reference>
<evidence type="ECO:0000256" key="1">
    <source>
        <dbReference type="SAM" id="MobiDB-lite"/>
    </source>
</evidence>
<comment type="caution">
    <text evidence="3">The sequence shown here is derived from an EMBL/GenBank/DDBJ whole genome shotgun (WGS) entry which is preliminary data.</text>
</comment>
<feature type="region of interest" description="Disordered" evidence="1">
    <location>
        <begin position="225"/>
        <end position="863"/>
    </location>
</feature>
<dbReference type="SUPFAM" id="SSF54277">
    <property type="entry name" value="CAD &amp; PB1 domains"/>
    <property type="match status" value="1"/>
</dbReference>
<dbReference type="AlphaFoldDB" id="A0A9W8ALN3"/>
<feature type="compositionally biased region" description="Low complexity" evidence="1">
    <location>
        <begin position="491"/>
        <end position="501"/>
    </location>
</feature>
<feature type="compositionally biased region" description="Polar residues" evidence="1">
    <location>
        <begin position="702"/>
        <end position="713"/>
    </location>
</feature>
<dbReference type="Gene3D" id="3.10.20.90">
    <property type="entry name" value="Phosphatidylinositol 3-kinase Catalytic Subunit, Chain A, domain 1"/>
    <property type="match status" value="1"/>
</dbReference>
<feature type="region of interest" description="Disordered" evidence="1">
    <location>
        <begin position="155"/>
        <end position="211"/>
    </location>
</feature>
<proteinExistence type="predicted"/>
<feature type="compositionally biased region" description="Low complexity" evidence="1">
    <location>
        <begin position="647"/>
        <end position="657"/>
    </location>
</feature>
<dbReference type="SMART" id="SM00666">
    <property type="entry name" value="PB1"/>
    <property type="match status" value="1"/>
</dbReference>
<feature type="compositionally biased region" description="Low complexity" evidence="1">
    <location>
        <begin position="249"/>
        <end position="275"/>
    </location>
</feature>
<feature type="compositionally biased region" description="Pro residues" evidence="1">
    <location>
        <begin position="827"/>
        <end position="836"/>
    </location>
</feature>
<protein>
    <recommendedName>
        <fullName evidence="2">PB1 domain-containing protein</fullName>
    </recommendedName>
</protein>
<dbReference type="Proteomes" id="UP001150569">
    <property type="component" value="Unassembled WGS sequence"/>
</dbReference>
<accession>A0A9W8ALN3</accession>
<dbReference type="InterPro" id="IPR000270">
    <property type="entry name" value="PB1_dom"/>
</dbReference>
<evidence type="ECO:0000259" key="2">
    <source>
        <dbReference type="PROSITE" id="PS51745"/>
    </source>
</evidence>
<feature type="compositionally biased region" description="Pro residues" evidence="1">
    <location>
        <begin position="233"/>
        <end position="242"/>
    </location>
</feature>
<sequence>MNRRSADNSSARPEPVQVKCRCGGDIRRFAYNPEKKYDGLVRLLFREFQSKLSPTAEHLKLRYTDDEGDLVCLDTDADLQRALALSPTYLKLRIYDTLRIPPPDDNADPYDQVVHHARQMTAGSEAVGALRSYLAFVMRRFELILNELPPTRDVAQQAQPTGTGGISLRDDATNARQGASARAPTGPSRRPHQMPDVGELFDTPAHSRRETGTGATYAASGLPYQSQQQQHLPPLPPPPPARPQAGKSSQVHPQSQPPQHQGYQAQTQTYQPQAQLSPPPPPTRHTAGKSSQAPAQTYLTSAQQTAFQPQAQPSPPMAEPAYGRASARPSHAAVATKPPVYQEEPSYLEQSTVDPLHARDSESMADLRIPEGHYESASQQPPQERPTQQRHQRQTSTSPEAQRGYDQSEVTTTYHSYNPTGLTSPIYQPDGGAQASTSPSPPAPVPVPGETKAQQAPGGYPTMDSRFTTFNAKETRLEDNRKSRTSVDFNGSQPSGPSGEPSKQRRTSGSHVDSHQQSSTSVSGGYGEQTSPRNKPYGGTGYHPAAYPNRVEPVEDSRGAGQRHSTGMTYGSAFTATSSDYVPGARAGSTSPRGRPRTQVAEPPGAARKKTPKEPPPVPNRPGTIAGSANRHTVPPKDATKGTKIKQQQSQPQPQQPTNMRPSRTSDGSGDHTSAGNNFQNPSGYPSAETHPDPTRPVGATGQPTTMNGSGSRYQPPPPPPPPHGGHSTSTTPGVGQLGSQPTGAAASSRPESHSHSQQQQQQQSSAATAGRGQYQQPPPPPPPMGRRSSSGMVAADLSATATMGGSGLPPQMMPPPQHPSYAPHGVPQPPPPFGAPVPSFHQSPGGSYFYPQQGPYGTGYGY</sequence>
<dbReference type="OrthoDB" id="1594986at2759"/>
<dbReference type="PROSITE" id="PS51745">
    <property type="entry name" value="PB1"/>
    <property type="match status" value="1"/>
</dbReference>
<feature type="compositionally biased region" description="Polar residues" evidence="1">
    <location>
        <begin position="507"/>
        <end position="533"/>
    </location>
</feature>
<organism evidence="3 4">
    <name type="scientific">Tieghemiomyces parasiticus</name>
    <dbReference type="NCBI Taxonomy" id="78921"/>
    <lineage>
        <taxon>Eukaryota</taxon>
        <taxon>Fungi</taxon>
        <taxon>Fungi incertae sedis</taxon>
        <taxon>Zoopagomycota</taxon>
        <taxon>Kickxellomycotina</taxon>
        <taxon>Dimargaritomycetes</taxon>
        <taxon>Dimargaritales</taxon>
        <taxon>Dimargaritaceae</taxon>
        <taxon>Tieghemiomyces</taxon>
    </lineage>
</organism>
<feature type="compositionally biased region" description="Pro residues" evidence="1">
    <location>
        <begin position="715"/>
        <end position="724"/>
    </location>
</feature>
<evidence type="ECO:0000313" key="3">
    <source>
        <dbReference type="EMBL" id="KAJ1929853.1"/>
    </source>
</evidence>
<dbReference type="CDD" id="cd05992">
    <property type="entry name" value="PB1"/>
    <property type="match status" value="1"/>
</dbReference>
<feature type="compositionally biased region" description="Low complexity" evidence="1">
    <location>
        <begin position="745"/>
        <end position="770"/>
    </location>
</feature>
<feature type="compositionally biased region" description="Polar residues" evidence="1">
    <location>
        <begin position="408"/>
        <end position="426"/>
    </location>
</feature>
<feature type="compositionally biased region" description="Polar residues" evidence="1">
    <location>
        <begin position="658"/>
        <end position="684"/>
    </location>
</feature>
<feature type="compositionally biased region" description="Polar residues" evidence="1">
    <location>
        <begin position="288"/>
        <end position="301"/>
    </location>
</feature>
<dbReference type="InterPro" id="IPR053793">
    <property type="entry name" value="PB1-like"/>
</dbReference>
<evidence type="ECO:0000313" key="4">
    <source>
        <dbReference type="Proteomes" id="UP001150569"/>
    </source>
</evidence>
<dbReference type="EMBL" id="JANBPT010000022">
    <property type="protein sequence ID" value="KAJ1929853.1"/>
    <property type="molecule type" value="Genomic_DNA"/>
</dbReference>
<feature type="compositionally biased region" description="Low complexity" evidence="1">
    <location>
        <begin position="725"/>
        <end position="734"/>
    </location>
</feature>
<keyword evidence="4" id="KW-1185">Reference proteome</keyword>